<sequence length="55" mass="6202">MKTVDKQRLLDARSGARSYMGSLWQNGAGWISVSRPELDLPSIELPVDDNHYCHS</sequence>
<evidence type="ECO:0000313" key="1">
    <source>
        <dbReference type="EMBL" id="CAK6446250.1"/>
    </source>
</evidence>
<organism evidence="1 2">
    <name type="scientific">Pipistrellus nathusii</name>
    <name type="common">Nathusius' pipistrelle</name>
    <dbReference type="NCBI Taxonomy" id="59473"/>
    <lineage>
        <taxon>Eukaryota</taxon>
        <taxon>Metazoa</taxon>
        <taxon>Chordata</taxon>
        <taxon>Craniata</taxon>
        <taxon>Vertebrata</taxon>
        <taxon>Euteleostomi</taxon>
        <taxon>Mammalia</taxon>
        <taxon>Eutheria</taxon>
        <taxon>Laurasiatheria</taxon>
        <taxon>Chiroptera</taxon>
        <taxon>Yangochiroptera</taxon>
        <taxon>Vespertilionidae</taxon>
        <taxon>Pipistrellus</taxon>
    </lineage>
</organism>
<dbReference type="Proteomes" id="UP001314169">
    <property type="component" value="Chromosome 5"/>
</dbReference>
<name>A0ABP0A6V5_PIPNA</name>
<reference evidence="1" key="1">
    <citation type="submission" date="2023-12" db="EMBL/GenBank/DDBJ databases">
        <authorList>
            <person name="Brown T."/>
        </authorList>
    </citation>
    <scope>NUCLEOTIDE SEQUENCE</scope>
</reference>
<protein>
    <submittedName>
        <fullName evidence="1">Uncharacterized protein</fullName>
    </submittedName>
</protein>
<accession>A0ABP0A6V5</accession>
<proteinExistence type="predicted"/>
<evidence type="ECO:0000313" key="2">
    <source>
        <dbReference type="Proteomes" id="UP001314169"/>
    </source>
</evidence>
<dbReference type="EMBL" id="OY882862">
    <property type="protein sequence ID" value="CAK6446250.1"/>
    <property type="molecule type" value="Genomic_DNA"/>
</dbReference>
<gene>
    <name evidence="1" type="ORF">MPIPNATIZW_LOCUS14556</name>
</gene>
<keyword evidence="2" id="KW-1185">Reference proteome</keyword>